<dbReference type="PANTHER" id="PTHR43047">
    <property type="entry name" value="TWO-COMPONENT HISTIDINE PROTEIN KINASE"/>
    <property type="match status" value="1"/>
</dbReference>
<keyword evidence="11" id="KW-1185">Reference proteome</keyword>
<protein>
    <recommendedName>
        <fullName evidence="2">histidine kinase</fullName>
        <ecNumber evidence="2">2.7.13.3</ecNumber>
    </recommendedName>
</protein>
<feature type="domain" description="Histidine kinase" evidence="7">
    <location>
        <begin position="503"/>
        <end position="720"/>
    </location>
</feature>
<dbReference type="InterPro" id="IPR036097">
    <property type="entry name" value="HisK_dim/P_sf"/>
</dbReference>
<dbReference type="SMART" id="SM00388">
    <property type="entry name" value="HisKA"/>
    <property type="match status" value="1"/>
</dbReference>
<dbReference type="InterPro" id="IPR003594">
    <property type="entry name" value="HATPase_dom"/>
</dbReference>
<dbReference type="PRINTS" id="PR00344">
    <property type="entry name" value="BCTRLSENSOR"/>
</dbReference>
<evidence type="ECO:0000259" key="8">
    <source>
        <dbReference type="PROSITE" id="PS50112"/>
    </source>
</evidence>
<evidence type="ECO:0000256" key="6">
    <source>
        <dbReference type="SAM" id="Phobius"/>
    </source>
</evidence>
<keyword evidence="5 10" id="KW-0418">Kinase</keyword>
<comment type="caution">
    <text evidence="10">The sequence shown here is derived from an EMBL/GenBank/DDBJ whole genome shotgun (WGS) entry which is preliminary data.</text>
</comment>
<dbReference type="EC" id="2.7.13.3" evidence="2"/>
<feature type="transmembrane region" description="Helical" evidence="6">
    <location>
        <begin position="152"/>
        <end position="172"/>
    </location>
</feature>
<dbReference type="InterPro" id="IPR031621">
    <property type="entry name" value="HisKA_7TM"/>
</dbReference>
<keyword evidence="4" id="KW-0808">Transferase</keyword>
<dbReference type="Gene3D" id="3.30.450.20">
    <property type="entry name" value="PAS domain"/>
    <property type="match status" value="1"/>
</dbReference>
<name>A0ABU0VVW2_9RHOB</name>
<dbReference type="PANTHER" id="PTHR43047:SF72">
    <property type="entry name" value="OSMOSENSING HISTIDINE PROTEIN KINASE SLN1"/>
    <property type="match status" value="1"/>
</dbReference>
<evidence type="ECO:0000313" key="10">
    <source>
        <dbReference type="EMBL" id="MDQ2065085.1"/>
    </source>
</evidence>
<dbReference type="Pfam" id="PF16927">
    <property type="entry name" value="HisKA_7TM"/>
    <property type="match status" value="1"/>
</dbReference>
<accession>A0ABU0VVW2</accession>
<keyword evidence="6" id="KW-0472">Membrane</keyword>
<organism evidence="10 11">
    <name type="scientific">Pseudogemmobacter lacusdianii</name>
    <dbReference type="NCBI Taxonomy" id="3069608"/>
    <lineage>
        <taxon>Bacteria</taxon>
        <taxon>Pseudomonadati</taxon>
        <taxon>Pseudomonadota</taxon>
        <taxon>Alphaproteobacteria</taxon>
        <taxon>Rhodobacterales</taxon>
        <taxon>Paracoccaceae</taxon>
        <taxon>Pseudogemmobacter</taxon>
    </lineage>
</organism>
<feature type="transmembrane region" description="Helical" evidence="6">
    <location>
        <begin position="42"/>
        <end position="62"/>
    </location>
</feature>
<dbReference type="EMBL" id="JAVDBT010000002">
    <property type="protein sequence ID" value="MDQ2065085.1"/>
    <property type="molecule type" value="Genomic_DNA"/>
</dbReference>
<dbReference type="PROSITE" id="PS50109">
    <property type="entry name" value="HIS_KIN"/>
    <property type="match status" value="1"/>
</dbReference>
<dbReference type="InterPro" id="IPR004358">
    <property type="entry name" value="Sig_transdc_His_kin-like_C"/>
</dbReference>
<feature type="domain" description="PAC" evidence="9">
    <location>
        <begin position="433"/>
        <end position="485"/>
    </location>
</feature>
<feature type="transmembrane region" description="Helical" evidence="6">
    <location>
        <begin position="12"/>
        <end position="30"/>
    </location>
</feature>
<dbReference type="InterPro" id="IPR005467">
    <property type="entry name" value="His_kinase_dom"/>
</dbReference>
<gene>
    <name evidence="10" type="ORF">Q9295_01765</name>
</gene>
<dbReference type="Gene3D" id="3.30.565.10">
    <property type="entry name" value="Histidine kinase-like ATPase, C-terminal domain"/>
    <property type="match status" value="1"/>
</dbReference>
<feature type="transmembrane region" description="Helical" evidence="6">
    <location>
        <begin position="74"/>
        <end position="94"/>
    </location>
</feature>
<proteinExistence type="predicted"/>
<dbReference type="SMART" id="SM00387">
    <property type="entry name" value="HATPase_c"/>
    <property type="match status" value="1"/>
</dbReference>
<dbReference type="RefSeq" id="WP_306678780.1">
    <property type="nucleotide sequence ID" value="NZ_JAVDBT010000002.1"/>
</dbReference>
<reference evidence="10 11" key="1">
    <citation type="submission" date="2023-08" db="EMBL/GenBank/DDBJ databases">
        <title>Characterization of two Paracoccaceae strains isolated from Phycosphere and proposal of Xinfangfangia lacusdiani sp. nov.</title>
        <authorList>
            <person name="Deng Y."/>
            <person name="Zhang Y.Q."/>
        </authorList>
    </citation>
    <scope>NUCLEOTIDE SEQUENCE [LARGE SCALE GENOMIC DNA]</scope>
    <source>
        <strain evidence="10 11">CPCC 101601</strain>
    </source>
</reference>
<evidence type="ECO:0000256" key="2">
    <source>
        <dbReference type="ARBA" id="ARBA00012438"/>
    </source>
</evidence>
<feature type="transmembrane region" description="Helical" evidence="6">
    <location>
        <begin position="106"/>
        <end position="122"/>
    </location>
</feature>
<dbReference type="Pfam" id="PF13188">
    <property type="entry name" value="PAS_8"/>
    <property type="match status" value="1"/>
</dbReference>
<dbReference type="InterPro" id="IPR003661">
    <property type="entry name" value="HisK_dim/P_dom"/>
</dbReference>
<keyword evidence="6" id="KW-1133">Transmembrane helix</keyword>
<evidence type="ECO:0000313" key="11">
    <source>
        <dbReference type="Proteomes" id="UP001239680"/>
    </source>
</evidence>
<keyword evidence="6" id="KW-0812">Transmembrane</keyword>
<dbReference type="Gene3D" id="1.10.287.130">
    <property type="match status" value="1"/>
</dbReference>
<dbReference type="PROSITE" id="PS50112">
    <property type="entry name" value="PAS"/>
    <property type="match status" value="1"/>
</dbReference>
<evidence type="ECO:0000259" key="9">
    <source>
        <dbReference type="PROSITE" id="PS50113"/>
    </source>
</evidence>
<dbReference type="InterPro" id="IPR000700">
    <property type="entry name" value="PAS-assoc_C"/>
</dbReference>
<sequence>MLNCFEMSPIDGLAGVTLFFWLGIAFLLYWTAKSYFFGRTYFLISLLAMLYWLIAVLMELSASELECKVFWAKFAWPAIVLLPTAWAYFLADYARGTTTTGKKLRLVPLIGGPLLAAIMVSTNDLHQLFYAPGTGLFVTDGRLMANFEHGPLFYLVSAMIYISLVTAIGVTVRGILLSSPQHRTFFFGLLLVTLVPGFANLLYIFFGMTLQGFDPTPFAFSATLIILSLMILQNRLLDVTAIAKDLLFYNSADPVVVLDLYGKQVAWNPAARALFLGRDHAKDTHELQDYVTDVVATGGRPETHTLAIGNRFYDPDLLVLKQPFGTERPEIGWLVRLQDSTERRFLSAALQTERDFLALLMETSLSGIIALDMRGIIMFMNSEAGRILGIEGLLLREVTLGDPAWEFQTPEGAPAAGLGHAFARLLVDQKPIRNRRLSLLRRGDGERRMISVNANLLNTPGSDERVVISLADVTEQHQNELRLHALVAKSESESKSKTQFIANMSHEIRTPLNGVLGMAEVLDRLVHDAEQKKMLSTIRHSGELLLSILNDVLDMSKIEAGKLELEATLFRPSQIAARVQELYSVSAEEKGLELEILTSGRPDNARVGDPHRLMQILQNLISNAIKFTAEGEISVIFSCPPGKPLVIEVRDTGIGMTEEQLGRIFNAFEQADGSVTRRFGGTGLGMSIVAKLVSIMNGRIEVESEPDVGTAIRIHLPLEEA</sequence>
<dbReference type="CDD" id="cd00082">
    <property type="entry name" value="HisKA"/>
    <property type="match status" value="1"/>
</dbReference>
<feature type="domain" description="PAS" evidence="8">
    <location>
        <begin position="353"/>
        <end position="391"/>
    </location>
</feature>
<feature type="transmembrane region" description="Helical" evidence="6">
    <location>
        <begin position="184"/>
        <end position="206"/>
    </location>
</feature>
<evidence type="ECO:0000256" key="3">
    <source>
        <dbReference type="ARBA" id="ARBA00022553"/>
    </source>
</evidence>
<dbReference type="Pfam" id="PF00512">
    <property type="entry name" value="HisKA"/>
    <property type="match status" value="1"/>
</dbReference>
<dbReference type="GO" id="GO:0016301">
    <property type="term" value="F:kinase activity"/>
    <property type="evidence" value="ECO:0007669"/>
    <property type="project" value="UniProtKB-KW"/>
</dbReference>
<dbReference type="PROSITE" id="PS50113">
    <property type="entry name" value="PAC"/>
    <property type="match status" value="1"/>
</dbReference>
<dbReference type="SUPFAM" id="SSF55785">
    <property type="entry name" value="PYP-like sensor domain (PAS domain)"/>
    <property type="match status" value="1"/>
</dbReference>
<dbReference type="InterPro" id="IPR036890">
    <property type="entry name" value="HATPase_C_sf"/>
</dbReference>
<keyword evidence="3" id="KW-0597">Phosphoprotein</keyword>
<comment type="catalytic activity">
    <reaction evidence="1">
        <text>ATP + protein L-histidine = ADP + protein N-phospho-L-histidine.</text>
        <dbReference type="EC" id="2.7.13.3"/>
    </reaction>
</comment>
<evidence type="ECO:0000256" key="4">
    <source>
        <dbReference type="ARBA" id="ARBA00022679"/>
    </source>
</evidence>
<evidence type="ECO:0000256" key="1">
    <source>
        <dbReference type="ARBA" id="ARBA00000085"/>
    </source>
</evidence>
<dbReference type="Proteomes" id="UP001239680">
    <property type="component" value="Unassembled WGS sequence"/>
</dbReference>
<dbReference type="SUPFAM" id="SSF55874">
    <property type="entry name" value="ATPase domain of HSP90 chaperone/DNA topoisomerase II/histidine kinase"/>
    <property type="match status" value="1"/>
</dbReference>
<dbReference type="NCBIfam" id="TIGR00229">
    <property type="entry name" value="sensory_box"/>
    <property type="match status" value="1"/>
</dbReference>
<dbReference type="InterPro" id="IPR000014">
    <property type="entry name" value="PAS"/>
</dbReference>
<dbReference type="Pfam" id="PF02518">
    <property type="entry name" value="HATPase_c"/>
    <property type="match status" value="1"/>
</dbReference>
<evidence type="ECO:0000259" key="7">
    <source>
        <dbReference type="PROSITE" id="PS50109"/>
    </source>
</evidence>
<dbReference type="SUPFAM" id="SSF47384">
    <property type="entry name" value="Homodimeric domain of signal transducing histidine kinase"/>
    <property type="match status" value="1"/>
</dbReference>
<dbReference type="InterPro" id="IPR035965">
    <property type="entry name" value="PAS-like_dom_sf"/>
</dbReference>
<evidence type="ECO:0000256" key="5">
    <source>
        <dbReference type="ARBA" id="ARBA00022777"/>
    </source>
</evidence>
<dbReference type="CDD" id="cd16922">
    <property type="entry name" value="HATPase_EvgS-ArcB-TorS-like"/>
    <property type="match status" value="1"/>
</dbReference>